<reference evidence="3 4" key="1">
    <citation type="journal article" date="2005" name="Int. J. Syst. Evol. Microbiol.">
        <title>Halobacillus yeomjeoni sp. nov., isolated from a marine solar saltern in Korea.</title>
        <authorList>
            <person name="Yoon J.H."/>
            <person name="Kang S.J."/>
            <person name="Lee C.H."/>
            <person name="Oh H.W."/>
            <person name="Oh T.K."/>
        </authorList>
    </citation>
    <scope>NUCLEOTIDE SEQUENCE [LARGE SCALE GENOMIC DNA]</scope>
    <source>
        <strain evidence="3 4">KCTC 3957</strain>
    </source>
</reference>
<dbReference type="AlphaFoldDB" id="A0A931HRZ5"/>
<keyword evidence="2" id="KW-0472">Membrane</keyword>
<dbReference type="RefSeq" id="WP_197315472.1">
    <property type="nucleotide sequence ID" value="NZ_JADZSC010000001.1"/>
</dbReference>
<evidence type="ECO:0000313" key="4">
    <source>
        <dbReference type="Proteomes" id="UP000614490"/>
    </source>
</evidence>
<feature type="transmembrane region" description="Helical" evidence="2">
    <location>
        <begin position="552"/>
        <end position="573"/>
    </location>
</feature>
<keyword evidence="4" id="KW-1185">Reference proteome</keyword>
<dbReference type="Proteomes" id="UP000614490">
    <property type="component" value="Unassembled WGS sequence"/>
</dbReference>
<feature type="coiled-coil region" evidence="1">
    <location>
        <begin position="367"/>
        <end position="428"/>
    </location>
</feature>
<protein>
    <submittedName>
        <fullName evidence="3">Uncharacterized protein</fullName>
    </submittedName>
</protein>
<evidence type="ECO:0000256" key="2">
    <source>
        <dbReference type="SAM" id="Phobius"/>
    </source>
</evidence>
<evidence type="ECO:0000256" key="1">
    <source>
        <dbReference type="SAM" id="Coils"/>
    </source>
</evidence>
<sequence>MFLGILLLGIAMLLAYIEIKSIPKRKEQNKALKIITKKLKIGNQIREPVVLASGSTGVSLYDIYAAADNHEEVLKVLEQRFPNAVSDYNSIEWYNKINLLYKDGSVDSYISAYAGQKAENLSLEYFRDKGLHAELFKDRNHPNDDIRVYQEDGSYVDYSVKSLNSTSSFQQEVITHPESTHYVVNKELYNDLSQKGLLQSYEDNGITIVNGNYSNEELRDEGMLAFESLKASGEVFDNIPLIAAALFGVKTYKNINYFRQGSQSPNEFRINLISDTFRLGTAGLSAMAGAKGGALIGTTISPGIGTVIGGGVGALISAYSGTKLINWVTVKVKWAHILKAQYHYGKMNYYKMRDEVSLTLANKIFGFSELNKELTKEEELFKKYEDEFNPFINETPLSIPAILSYLHIQKLNKRINQMRVALDMTRKDLIDLSNATAEKLVNNISVKQNILKTQLFGEFFLSNESLKSLTLDKETDELVNKYHLQKEKNPNYPTKYPFEIKEIIEELAITNFRKLESDEVTNNSVHNKLVWIICLILTVFSLALISSTLKYLILIFVTGLCVYLFIKIVLNFVG</sequence>
<comment type="caution">
    <text evidence="3">The sequence shown here is derived from an EMBL/GenBank/DDBJ whole genome shotgun (WGS) entry which is preliminary data.</text>
</comment>
<keyword evidence="2" id="KW-1133">Transmembrane helix</keyword>
<organism evidence="3 4">
    <name type="scientific">Halobacillus yeomjeoni</name>
    <dbReference type="NCBI Taxonomy" id="311194"/>
    <lineage>
        <taxon>Bacteria</taxon>
        <taxon>Bacillati</taxon>
        <taxon>Bacillota</taxon>
        <taxon>Bacilli</taxon>
        <taxon>Bacillales</taxon>
        <taxon>Bacillaceae</taxon>
        <taxon>Halobacillus</taxon>
    </lineage>
</organism>
<accession>A0A931HRZ5</accession>
<evidence type="ECO:0000313" key="3">
    <source>
        <dbReference type="EMBL" id="MBH0228827.1"/>
    </source>
</evidence>
<dbReference type="EMBL" id="JADZSC010000001">
    <property type="protein sequence ID" value="MBH0228827.1"/>
    <property type="molecule type" value="Genomic_DNA"/>
</dbReference>
<feature type="transmembrane region" description="Helical" evidence="2">
    <location>
        <begin position="529"/>
        <end position="545"/>
    </location>
</feature>
<name>A0A931HRZ5_9BACI</name>
<proteinExistence type="predicted"/>
<keyword evidence="2" id="KW-0812">Transmembrane</keyword>
<keyword evidence="1" id="KW-0175">Coiled coil</keyword>
<gene>
    <name evidence="3" type="ORF">H0267_01265</name>
</gene>